<dbReference type="EMBL" id="JADCNL010000010">
    <property type="protein sequence ID" value="KAG0464559.1"/>
    <property type="molecule type" value="Genomic_DNA"/>
</dbReference>
<protein>
    <submittedName>
        <fullName evidence="1">Uncharacterized protein</fullName>
    </submittedName>
</protein>
<sequence>MRNKQERRKLRPSFALGKSERYSNTLNRASHLPILPPSLKRRSKRKRCGLKRALHTLPKLVGSHGKQLPPVFFSSWFPSVQGSWSSVLHPRCPRCRRFAGSFWPLLSARQCGERDSEIERKRWLREASAQLLFSNPKF</sequence>
<dbReference type="OrthoDB" id="2019149at2759"/>
<proteinExistence type="predicted"/>
<dbReference type="AlphaFoldDB" id="A0A835UIN9"/>
<comment type="caution">
    <text evidence="1">The sequence shown here is derived from an EMBL/GenBank/DDBJ whole genome shotgun (WGS) entry which is preliminary data.</text>
</comment>
<reference evidence="1 2" key="1">
    <citation type="journal article" date="2020" name="Nat. Food">
        <title>A phased Vanilla planifolia genome enables genetic improvement of flavour and production.</title>
        <authorList>
            <person name="Hasing T."/>
            <person name="Tang H."/>
            <person name="Brym M."/>
            <person name="Khazi F."/>
            <person name="Huang T."/>
            <person name="Chambers A.H."/>
        </authorList>
    </citation>
    <scope>NUCLEOTIDE SEQUENCE [LARGE SCALE GENOMIC DNA]</scope>
    <source>
        <tissue evidence="1">Leaf</tissue>
    </source>
</reference>
<dbReference type="Proteomes" id="UP000636800">
    <property type="component" value="Chromosome 10"/>
</dbReference>
<evidence type="ECO:0000313" key="2">
    <source>
        <dbReference type="Proteomes" id="UP000636800"/>
    </source>
</evidence>
<accession>A0A835UIN9</accession>
<organism evidence="1 2">
    <name type="scientific">Vanilla planifolia</name>
    <name type="common">Vanilla</name>
    <dbReference type="NCBI Taxonomy" id="51239"/>
    <lineage>
        <taxon>Eukaryota</taxon>
        <taxon>Viridiplantae</taxon>
        <taxon>Streptophyta</taxon>
        <taxon>Embryophyta</taxon>
        <taxon>Tracheophyta</taxon>
        <taxon>Spermatophyta</taxon>
        <taxon>Magnoliopsida</taxon>
        <taxon>Liliopsida</taxon>
        <taxon>Asparagales</taxon>
        <taxon>Orchidaceae</taxon>
        <taxon>Vanilloideae</taxon>
        <taxon>Vanilleae</taxon>
        <taxon>Vanilla</taxon>
    </lineage>
</organism>
<gene>
    <name evidence="1" type="ORF">HPP92_020628</name>
</gene>
<evidence type="ECO:0000313" key="1">
    <source>
        <dbReference type="EMBL" id="KAG0464559.1"/>
    </source>
</evidence>
<keyword evidence="2" id="KW-1185">Reference proteome</keyword>
<name>A0A835UIN9_VANPL</name>